<evidence type="ECO:0000256" key="1">
    <source>
        <dbReference type="ARBA" id="ARBA00022500"/>
    </source>
</evidence>
<keyword evidence="1" id="KW-0145">Chemotaxis</keyword>
<organism evidence="3 4">
    <name type="scientific">Heliomicrobium undosum</name>
    <dbReference type="NCBI Taxonomy" id="121734"/>
    <lineage>
        <taxon>Bacteria</taxon>
        <taxon>Bacillati</taxon>
        <taxon>Bacillota</taxon>
        <taxon>Clostridia</taxon>
        <taxon>Eubacteriales</taxon>
        <taxon>Heliobacteriaceae</taxon>
        <taxon>Heliomicrobium</taxon>
    </lineage>
</organism>
<protein>
    <submittedName>
        <fullName evidence="3">Chemotaxis protein CheX</fullName>
    </submittedName>
</protein>
<dbReference type="RefSeq" id="WP_161258314.1">
    <property type="nucleotide sequence ID" value="NZ_WXEY01000008.1"/>
</dbReference>
<accession>A0A845L532</accession>
<dbReference type="InterPro" id="IPR028051">
    <property type="entry name" value="CheX-like_dom"/>
</dbReference>
<dbReference type="PANTHER" id="PTHR39452">
    <property type="entry name" value="CHEY-P PHOSPHATASE CHEX"/>
    <property type="match status" value="1"/>
</dbReference>
<dbReference type="InterPro" id="IPR028976">
    <property type="entry name" value="CheC-like_sf"/>
</dbReference>
<dbReference type="PANTHER" id="PTHR39452:SF1">
    <property type="entry name" value="CHEY-P PHOSPHATASE CHEX"/>
    <property type="match status" value="1"/>
</dbReference>
<evidence type="ECO:0000313" key="3">
    <source>
        <dbReference type="EMBL" id="MZP29954.1"/>
    </source>
</evidence>
<reference evidence="3 4" key="1">
    <citation type="submission" date="2020-01" db="EMBL/GenBank/DDBJ databases">
        <title>Whole-genome sequence of Heliobacterium undosum DSM 13378.</title>
        <authorList>
            <person name="Kyndt J.A."/>
            <person name="Meyer T.E."/>
        </authorList>
    </citation>
    <scope>NUCLEOTIDE SEQUENCE [LARGE SCALE GENOMIC DNA]</scope>
    <source>
        <strain evidence="3 4">DSM 13378</strain>
    </source>
</reference>
<dbReference type="GO" id="GO:0006935">
    <property type="term" value="P:chemotaxis"/>
    <property type="evidence" value="ECO:0007669"/>
    <property type="project" value="UniProtKB-KW"/>
</dbReference>
<dbReference type="AlphaFoldDB" id="A0A845L532"/>
<dbReference type="SUPFAM" id="SSF103039">
    <property type="entry name" value="CheC-like"/>
    <property type="match status" value="1"/>
</dbReference>
<dbReference type="Proteomes" id="UP000463470">
    <property type="component" value="Unassembled WGS sequence"/>
</dbReference>
<evidence type="ECO:0000313" key="4">
    <source>
        <dbReference type="Proteomes" id="UP000463470"/>
    </source>
</evidence>
<dbReference type="CDD" id="cd17906">
    <property type="entry name" value="CheX"/>
    <property type="match status" value="1"/>
</dbReference>
<dbReference type="OrthoDB" id="1681129at2"/>
<dbReference type="EMBL" id="WXEY01000008">
    <property type="protein sequence ID" value="MZP29954.1"/>
    <property type="molecule type" value="Genomic_DNA"/>
</dbReference>
<comment type="caution">
    <text evidence="3">The sequence shown here is derived from an EMBL/GenBank/DDBJ whole genome shotgun (WGS) entry which is preliminary data.</text>
</comment>
<dbReference type="InterPro" id="IPR038756">
    <property type="entry name" value="CheX-like"/>
</dbReference>
<evidence type="ECO:0000259" key="2">
    <source>
        <dbReference type="Pfam" id="PF13690"/>
    </source>
</evidence>
<feature type="domain" description="Chemotaxis phosphatase CheX-like" evidence="2">
    <location>
        <begin position="47"/>
        <end position="134"/>
    </location>
</feature>
<proteinExistence type="predicted"/>
<gene>
    <name evidence="3" type="ORF">GTO91_09585</name>
</gene>
<name>A0A845L532_9FIRM</name>
<dbReference type="Pfam" id="PF13690">
    <property type="entry name" value="CheX"/>
    <property type="match status" value="1"/>
</dbReference>
<dbReference type="Gene3D" id="3.40.1550.10">
    <property type="entry name" value="CheC-like"/>
    <property type="match status" value="1"/>
</dbReference>
<sequence>MSGEGRTINSLRDSLAGAVAEVLRTMAGLAVEERACPIQDRPVSDFTGAMMIIGRRTAMVAIGLTREAATVTVSQMTGLAPEELSEADLADGVAELVNIVAGSGKSGLVGTEEHYRITLPFVMVGQNRYILYKNKAVDRCLRFFTGDVELILEIAYLEG</sequence>
<keyword evidence="4" id="KW-1185">Reference proteome</keyword>